<dbReference type="InterPro" id="IPR050204">
    <property type="entry name" value="AraC_XylS_family_regulators"/>
</dbReference>
<protein>
    <recommendedName>
        <fullName evidence="5">HTH araC/xylS-type domain-containing protein</fullName>
    </recommendedName>
</protein>
<dbReference type="Proteomes" id="UP000598174">
    <property type="component" value="Unassembled WGS sequence"/>
</dbReference>
<comment type="caution">
    <text evidence="6">The sequence shown here is derived from an EMBL/GenBank/DDBJ whole genome shotgun (WGS) entry which is preliminary data.</text>
</comment>
<dbReference type="AlphaFoldDB" id="A0A919IZN6"/>
<evidence type="ECO:0000256" key="3">
    <source>
        <dbReference type="ARBA" id="ARBA00023163"/>
    </source>
</evidence>
<dbReference type="PANTHER" id="PTHR46796:SF15">
    <property type="entry name" value="BLL1074 PROTEIN"/>
    <property type="match status" value="1"/>
</dbReference>
<dbReference type="InterPro" id="IPR018060">
    <property type="entry name" value="HTH_AraC"/>
</dbReference>
<accession>A0A919IZN6</accession>
<keyword evidence="1" id="KW-0805">Transcription regulation</keyword>
<keyword evidence="3" id="KW-0804">Transcription</keyword>
<organism evidence="6 7">
    <name type="scientific">Paractinoplanes ferrugineus</name>
    <dbReference type="NCBI Taxonomy" id="113564"/>
    <lineage>
        <taxon>Bacteria</taxon>
        <taxon>Bacillati</taxon>
        <taxon>Actinomycetota</taxon>
        <taxon>Actinomycetes</taxon>
        <taxon>Micromonosporales</taxon>
        <taxon>Micromonosporaceae</taxon>
        <taxon>Paractinoplanes</taxon>
    </lineage>
</organism>
<feature type="region of interest" description="Disordered" evidence="4">
    <location>
        <begin position="148"/>
        <end position="168"/>
    </location>
</feature>
<dbReference type="PANTHER" id="PTHR46796">
    <property type="entry name" value="HTH-TYPE TRANSCRIPTIONAL ACTIVATOR RHAS-RELATED"/>
    <property type="match status" value="1"/>
</dbReference>
<evidence type="ECO:0000256" key="4">
    <source>
        <dbReference type="SAM" id="MobiDB-lite"/>
    </source>
</evidence>
<reference evidence="6" key="1">
    <citation type="submission" date="2021-01" db="EMBL/GenBank/DDBJ databases">
        <title>Whole genome shotgun sequence of Actinoplanes ferrugineus NBRC 15555.</title>
        <authorList>
            <person name="Komaki H."/>
            <person name="Tamura T."/>
        </authorList>
    </citation>
    <scope>NUCLEOTIDE SEQUENCE</scope>
    <source>
        <strain evidence="6">NBRC 15555</strain>
    </source>
</reference>
<dbReference type="PROSITE" id="PS01124">
    <property type="entry name" value="HTH_ARAC_FAMILY_2"/>
    <property type="match status" value="1"/>
</dbReference>
<keyword evidence="2" id="KW-0238">DNA-binding</keyword>
<evidence type="ECO:0000256" key="1">
    <source>
        <dbReference type="ARBA" id="ARBA00023015"/>
    </source>
</evidence>
<dbReference type="EMBL" id="BOMM01000023">
    <property type="protein sequence ID" value="GIE11183.1"/>
    <property type="molecule type" value="Genomic_DNA"/>
</dbReference>
<sequence>MPTRAQAARCETVARMAPPVLRGHTIGYGSFRSADGRAIAHRLLPISLAALVVDLASAKAVVTGPRASSGTDGETTWGCGVSIGLTPAGVAALLGVPMRELTARSLLLEDLVGRRAAAELPERLAEAPDWPARFRLLDTLLTHRLGRHAPARDPHAPTGEPHAPAGVPRGREGELVMVAWGYLQRGGGRLRVGDLAARLGVGRRGLEREFRAAFGLSPGVVGRIARFQRALALVQRGLGFAEVAAVGGYADQAHFTREMRAMAGITPGELRAIVQDPGTTGA</sequence>
<dbReference type="Gene3D" id="1.10.10.60">
    <property type="entry name" value="Homeodomain-like"/>
    <property type="match status" value="1"/>
</dbReference>
<evidence type="ECO:0000259" key="5">
    <source>
        <dbReference type="PROSITE" id="PS01124"/>
    </source>
</evidence>
<name>A0A919IZN6_9ACTN</name>
<dbReference type="GO" id="GO:0043565">
    <property type="term" value="F:sequence-specific DNA binding"/>
    <property type="evidence" value="ECO:0007669"/>
    <property type="project" value="InterPro"/>
</dbReference>
<dbReference type="SMART" id="SM00342">
    <property type="entry name" value="HTH_ARAC"/>
    <property type="match status" value="1"/>
</dbReference>
<dbReference type="GO" id="GO:0003700">
    <property type="term" value="F:DNA-binding transcription factor activity"/>
    <property type="evidence" value="ECO:0007669"/>
    <property type="project" value="InterPro"/>
</dbReference>
<proteinExistence type="predicted"/>
<feature type="domain" description="HTH araC/xylS-type" evidence="5">
    <location>
        <begin position="173"/>
        <end position="273"/>
    </location>
</feature>
<evidence type="ECO:0000313" key="7">
    <source>
        <dbReference type="Proteomes" id="UP000598174"/>
    </source>
</evidence>
<gene>
    <name evidence="6" type="ORF">Afe05nite_30230</name>
</gene>
<dbReference type="Pfam" id="PF12833">
    <property type="entry name" value="HTH_18"/>
    <property type="match status" value="1"/>
</dbReference>
<keyword evidence="7" id="KW-1185">Reference proteome</keyword>
<dbReference type="SUPFAM" id="SSF46689">
    <property type="entry name" value="Homeodomain-like"/>
    <property type="match status" value="1"/>
</dbReference>
<evidence type="ECO:0000256" key="2">
    <source>
        <dbReference type="ARBA" id="ARBA00023125"/>
    </source>
</evidence>
<dbReference type="InterPro" id="IPR009057">
    <property type="entry name" value="Homeodomain-like_sf"/>
</dbReference>
<evidence type="ECO:0000313" key="6">
    <source>
        <dbReference type="EMBL" id="GIE11183.1"/>
    </source>
</evidence>
<dbReference type="RefSeq" id="WP_203817730.1">
    <property type="nucleotide sequence ID" value="NZ_BAAABP010000028.1"/>
</dbReference>